<keyword evidence="1 3" id="KW-0808">Transferase</keyword>
<dbReference type="InterPro" id="IPR011004">
    <property type="entry name" value="Trimer_LpxA-like_sf"/>
</dbReference>
<keyword evidence="2" id="KW-0677">Repeat</keyword>
<dbReference type="InterPro" id="IPR050179">
    <property type="entry name" value="Trans_hexapeptide_repeat"/>
</dbReference>
<gene>
    <name evidence="3" type="ORF">DIW15_01490</name>
</gene>
<dbReference type="EMBL" id="DQHO01000013">
    <property type="protein sequence ID" value="HCS93366.1"/>
    <property type="molecule type" value="Genomic_DNA"/>
</dbReference>
<dbReference type="SUPFAM" id="SSF51161">
    <property type="entry name" value="Trimeric LpxA-like enzymes"/>
    <property type="match status" value="1"/>
</dbReference>
<name>A0A3D4S3Z9_9ENTE</name>
<dbReference type="CDD" id="cd03349">
    <property type="entry name" value="LbH_XAT"/>
    <property type="match status" value="1"/>
</dbReference>
<proteinExistence type="predicted"/>
<dbReference type="NCBIfam" id="TIGR03308">
    <property type="entry name" value="phn_thr-fam"/>
    <property type="match status" value="1"/>
</dbReference>
<dbReference type="AlphaFoldDB" id="A0A3D4S3Z9"/>
<evidence type="ECO:0000256" key="1">
    <source>
        <dbReference type="ARBA" id="ARBA00022679"/>
    </source>
</evidence>
<dbReference type="InterPro" id="IPR018357">
    <property type="entry name" value="Hexapep_transf_CS"/>
</dbReference>
<evidence type="ECO:0000313" key="4">
    <source>
        <dbReference type="Proteomes" id="UP000262195"/>
    </source>
</evidence>
<dbReference type="Gene3D" id="2.160.10.10">
    <property type="entry name" value="Hexapeptide repeat proteins"/>
    <property type="match status" value="1"/>
</dbReference>
<dbReference type="Proteomes" id="UP000262195">
    <property type="component" value="Unassembled WGS sequence"/>
</dbReference>
<evidence type="ECO:0000256" key="2">
    <source>
        <dbReference type="ARBA" id="ARBA00022737"/>
    </source>
</evidence>
<dbReference type="PANTHER" id="PTHR43300:SF11">
    <property type="entry name" value="ACETYLTRANSFERASE RV3034C-RELATED"/>
    <property type="match status" value="1"/>
</dbReference>
<protein>
    <submittedName>
        <fullName evidence="3">Chloramphenicol acetyltransferase</fullName>
    </submittedName>
</protein>
<dbReference type="GO" id="GO:0016740">
    <property type="term" value="F:transferase activity"/>
    <property type="evidence" value="ECO:0007669"/>
    <property type="project" value="UniProtKB-KW"/>
</dbReference>
<accession>A0A3D4S3Z9</accession>
<dbReference type="PANTHER" id="PTHR43300">
    <property type="entry name" value="ACETYLTRANSFERASE"/>
    <property type="match status" value="1"/>
</dbReference>
<dbReference type="STRING" id="1121105.GCA_000421665_00074"/>
<dbReference type="InterPro" id="IPR001451">
    <property type="entry name" value="Hexapep"/>
</dbReference>
<evidence type="ECO:0000313" key="3">
    <source>
        <dbReference type="EMBL" id="HCS93366.1"/>
    </source>
</evidence>
<dbReference type="InterPro" id="IPR017694">
    <property type="entry name" value="Phosphonate_tfrase_rpt"/>
</dbReference>
<dbReference type="PROSITE" id="PS00101">
    <property type="entry name" value="HEXAPEP_TRANSFERASES"/>
    <property type="match status" value="1"/>
</dbReference>
<reference evidence="3 4" key="1">
    <citation type="journal article" date="2018" name="Nat. Biotechnol.">
        <title>A standardized bacterial taxonomy based on genome phylogeny substantially revises the tree of life.</title>
        <authorList>
            <person name="Parks D.H."/>
            <person name="Chuvochina M."/>
            <person name="Waite D.W."/>
            <person name="Rinke C."/>
            <person name="Skarshewski A."/>
            <person name="Chaumeil P.A."/>
            <person name="Hugenholtz P."/>
        </authorList>
    </citation>
    <scope>NUCLEOTIDE SEQUENCE [LARGE SCALE GENOMIC DNA]</scope>
    <source>
        <strain evidence="3">UBA11306</strain>
    </source>
</reference>
<comment type="caution">
    <text evidence="3">The sequence shown here is derived from an EMBL/GenBank/DDBJ whole genome shotgun (WGS) entry which is preliminary data.</text>
</comment>
<dbReference type="Pfam" id="PF00132">
    <property type="entry name" value="Hexapep"/>
    <property type="match status" value="1"/>
</dbReference>
<sequence>MHIDTVKLYKDHPVIGKNGEQKDTTYGEYVEIGDQNFIDNSYIGDYTYTGQYCFIQNTRIGKFVSMAAMIRIGPTNHPYDRPSQHMFAYNGGGYGFPEADQDFLSGRRVNTTIIGNDVWIGHGAIIQAGITVGDGSVIGSGAVVTKDVPPYTIVGGIPAKILKERFPKEIADKLLAIKWWDWDRKVLEERYDDLRMPIDAFVKKYYDETKNE</sequence>
<organism evidence="3 4">
    <name type="scientific">Bavariicoccus seileri</name>
    <dbReference type="NCBI Taxonomy" id="549685"/>
    <lineage>
        <taxon>Bacteria</taxon>
        <taxon>Bacillati</taxon>
        <taxon>Bacillota</taxon>
        <taxon>Bacilli</taxon>
        <taxon>Lactobacillales</taxon>
        <taxon>Enterococcaceae</taxon>
        <taxon>Bavariicoccus</taxon>
    </lineage>
</organism>